<keyword evidence="2 5" id="KW-0812">Transmembrane</keyword>
<evidence type="ECO:0000259" key="6">
    <source>
        <dbReference type="Pfam" id="PF00924"/>
    </source>
</evidence>
<dbReference type="AlphaFoldDB" id="A0A934N5Z7"/>
<keyword evidence="3 5" id="KW-1133">Transmembrane helix</keyword>
<accession>A0A934N5Z7</accession>
<gene>
    <name evidence="7" type="ORF">JF888_01795</name>
</gene>
<reference evidence="7 8" key="1">
    <citation type="submission" date="2020-10" db="EMBL/GenBank/DDBJ databases">
        <title>Ca. Dormibacterota MAGs.</title>
        <authorList>
            <person name="Montgomery K."/>
        </authorList>
    </citation>
    <scope>NUCLEOTIDE SEQUENCE [LARGE SCALE GENOMIC DNA]</scope>
    <source>
        <strain evidence="7">SC8811_S16_3</strain>
    </source>
</reference>
<dbReference type="Gene3D" id="2.30.30.60">
    <property type="match status" value="1"/>
</dbReference>
<feature type="domain" description="Mechanosensitive ion channel MscS" evidence="6">
    <location>
        <begin position="73"/>
        <end position="135"/>
    </location>
</feature>
<organism evidence="7 8">
    <name type="scientific">Candidatus Dormiibacter inghamiae</name>
    <dbReference type="NCBI Taxonomy" id="3127013"/>
    <lineage>
        <taxon>Bacteria</taxon>
        <taxon>Bacillati</taxon>
        <taxon>Candidatus Dormiibacterota</taxon>
        <taxon>Candidatus Dormibacteria</taxon>
        <taxon>Candidatus Dormibacterales</taxon>
        <taxon>Candidatus Dormibacteraceae</taxon>
        <taxon>Candidatus Dormiibacter</taxon>
    </lineage>
</organism>
<dbReference type="PANTHER" id="PTHR30221:SF1">
    <property type="entry name" value="SMALL-CONDUCTANCE MECHANOSENSITIVE CHANNEL"/>
    <property type="match status" value="1"/>
</dbReference>
<dbReference type="RefSeq" id="WP_338176310.1">
    <property type="nucleotide sequence ID" value="NZ_JAEKNQ010000010.1"/>
</dbReference>
<dbReference type="GO" id="GO:0008381">
    <property type="term" value="F:mechanosensitive monoatomic ion channel activity"/>
    <property type="evidence" value="ECO:0007669"/>
    <property type="project" value="InterPro"/>
</dbReference>
<evidence type="ECO:0000256" key="3">
    <source>
        <dbReference type="ARBA" id="ARBA00022989"/>
    </source>
</evidence>
<protein>
    <submittedName>
        <fullName evidence="7">Mechanosensitive ion channel</fullName>
    </submittedName>
</protein>
<dbReference type="PANTHER" id="PTHR30221">
    <property type="entry name" value="SMALL-CONDUCTANCE MECHANOSENSITIVE CHANNEL"/>
    <property type="match status" value="1"/>
</dbReference>
<name>A0A934N5Z7_9BACT</name>
<dbReference type="Pfam" id="PF00924">
    <property type="entry name" value="MS_channel_2nd"/>
    <property type="match status" value="1"/>
</dbReference>
<evidence type="ECO:0000313" key="8">
    <source>
        <dbReference type="Proteomes" id="UP000620075"/>
    </source>
</evidence>
<keyword evidence="4 5" id="KW-0472">Membrane</keyword>
<dbReference type="SUPFAM" id="SSF50182">
    <property type="entry name" value="Sm-like ribonucleoproteins"/>
    <property type="match status" value="1"/>
</dbReference>
<proteinExistence type="predicted"/>
<comment type="subcellular location">
    <subcellularLocation>
        <location evidence="1">Membrane</location>
    </subcellularLocation>
</comment>
<evidence type="ECO:0000256" key="2">
    <source>
        <dbReference type="ARBA" id="ARBA00022692"/>
    </source>
</evidence>
<comment type="caution">
    <text evidence="7">The sequence shown here is derived from an EMBL/GenBank/DDBJ whole genome shotgun (WGS) entry which is preliminary data.</text>
</comment>
<feature type="transmembrane region" description="Helical" evidence="5">
    <location>
        <begin position="33"/>
        <end position="66"/>
    </location>
</feature>
<dbReference type="Gene3D" id="1.10.287.1260">
    <property type="match status" value="1"/>
</dbReference>
<evidence type="ECO:0000313" key="7">
    <source>
        <dbReference type="EMBL" id="MBJ7601925.1"/>
    </source>
</evidence>
<dbReference type="InterPro" id="IPR010920">
    <property type="entry name" value="LSM_dom_sf"/>
</dbReference>
<dbReference type="InterPro" id="IPR006685">
    <property type="entry name" value="MscS_channel_2nd"/>
</dbReference>
<sequence>MYLLALLIRRVLRRALARRHIRPDMALLTERVVYAGLIGLGVFEFISLSLGNAAAGLTGLLVAAFVTSLGLQDIFKSYVAGFYVLLERNVRVGELLETGGATGRVEEVRMRTTYLRGEDGALIVIPNISLFSNTLTVRQAPPDWASPKAEPEPDVPAG</sequence>
<evidence type="ECO:0000256" key="1">
    <source>
        <dbReference type="ARBA" id="ARBA00004370"/>
    </source>
</evidence>
<evidence type="ECO:0000256" key="4">
    <source>
        <dbReference type="ARBA" id="ARBA00023136"/>
    </source>
</evidence>
<evidence type="ECO:0000256" key="5">
    <source>
        <dbReference type="SAM" id="Phobius"/>
    </source>
</evidence>
<dbReference type="Proteomes" id="UP000620075">
    <property type="component" value="Unassembled WGS sequence"/>
</dbReference>
<dbReference type="GO" id="GO:0016020">
    <property type="term" value="C:membrane"/>
    <property type="evidence" value="ECO:0007669"/>
    <property type="project" value="UniProtKB-SubCell"/>
</dbReference>
<dbReference type="InterPro" id="IPR045275">
    <property type="entry name" value="MscS_archaea/bacteria_type"/>
</dbReference>
<dbReference type="EMBL" id="JAEKNQ010000010">
    <property type="protein sequence ID" value="MBJ7601925.1"/>
    <property type="molecule type" value="Genomic_DNA"/>
</dbReference>
<dbReference type="InterPro" id="IPR023408">
    <property type="entry name" value="MscS_beta-dom_sf"/>
</dbReference>